<reference evidence="2 3" key="1">
    <citation type="journal article" date="2024" name="G3 (Bethesda)">
        <title>Genome assembly of Hibiscus sabdariffa L. provides insights into metabolisms of medicinal natural products.</title>
        <authorList>
            <person name="Kim T."/>
        </authorList>
    </citation>
    <scope>NUCLEOTIDE SEQUENCE [LARGE SCALE GENOMIC DNA]</scope>
    <source>
        <strain evidence="2">TK-2024</strain>
        <tissue evidence="2">Old leaves</tissue>
    </source>
</reference>
<name>A0ABR2E592_9ROSI</name>
<feature type="transmembrane region" description="Helical" evidence="1">
    <location>
        <begin position="70"/>
        <end position="88"/>
    </location>
</feature>
<evidence type="ECO:0000313" key="2">
    <source>
        <dbReference type="EMBL" id="KAK8552343.1"/>
    </source>
</evidence>
<dbReference type="Proteomes" id="UP001472677">
    <property type="component" value="Unassembled WGS sequence"/>
</dbReference>
<proteinExistence type="predicted"/>
<dbReference type="EMBL" id="JBBPBM010000020">
    <property type="protein sequence ID" value="KAK8552343.1"/>
    <property type="molecule type" value="Genomic_DNA"/>
</dbReference>
<organism evidence="2 3">
    <name type="scientific">Hibiscus sabdariffa</name>
    <name type="common">roselle</name>
    <dbReference type="NCBI Taxonomy" id="183260"/>
    <lineage>
        <taxon>Eukaryota</taxon>
        <taxon>Viridiplantae</taxon>
        <taxon>Streptophyta</taxon>
        <taxon>Embryophyta</taxon>
        <taxon>Tracheophyta</taxon>
        <taxon>Spermatophyta</taxon>
        <taxon>Magnoliopsida</taxon>
        <taxon>eudicotyledons</taxon>
        <taxon>Gunneridae</taxon>
        <taxon>Pentapetalae</taxon>
        <taxon>rosids</taxon>
        <taxon>malvids</taxon>
        <taxon>Malvales</taxon>
        <taxon>Malvaceae</taxon>
        <taxon>Malvoideae</taxon>
        <taxon>Hibiscus</taxon>
    </lineage>
</organism>
<comment type="caution">
    <text evidence="2">The sequence shown here is derived from an EMBL/GenBank/DDBJ whole genome shotgun (WGS) entry which is preliminary data.</text>
</comment>
<gene>
    <name evidence="2" type="ORF">V6N12_040943</name>
</gene>
<evidence type="ECO:0000313" key="3">
    <source>
        <dbReference type="Proteomes" id="UP001472677"/>
    </source>
</evidence>
<protein>
    <submittedName>
        <fullName evidence="2">Uncharacterized protein</fullName>
    </submittedName>
</protein>
<evidence type="ECO:0000256" key="1">
    <source>
        <dbReference type="SAM" id="Phobius"/>
    </source>
</evidence>
<keyword evidence="1" id="KW-0812">Transmembrane</keyword>
<keyword evidence="1" id="KW-1133">Transmembrane helix</keyword>
<accession>A0ABR2E592</accession>
<keyword evidence="1" id="KW-0472">Membrane</keyword>
<sequence>MIRFPRQTFMYTSLPSHPLTVPSVSPISNEDAEELSFCDHGFDYESGLGSVGGLIRGPSSEWIADYCKRIGFQVALLVSLLVFKWLGIWDPNVSKSNLTVNTLLIL</sequence>
<keyword evidence="3" id="KW-1185">Reference proteome</keyword>